<dbReference type="Proteomes" id="UP000814128">
    <property type="component" value="Unassembled WGS sequence"/>
</dbReference>
<protein>
    <submittedName>
        <fullName evidence="1">Uncharacterized protein</fullName>
    </submittedName>
</protein>
<sequence length="131" mass="14805">MAKLTTRVEELTTLLAAKETQLAAAQEKVGREEENVERFRALYMEGTAFFNETRAENEALKQQAAIAESQARNGVALVRVEAEGRVAKLGDELKRERGLVALLTERARRTDDIVRQRAALEPEWKRRIGLL</sequence>
<feature type="non-terminal residue" evidence="1">
    <location>
        <position position="131"/>
    </location>
</feature>
<evidence type="ECO:0000313" key="1">
    <source>
        <dbReference type="EMBL" id="KAI0029517.1"/>
    </source>
</evidence>
<reference evidence="1" key="1">
    <citation type="submission" date="2021-02" db="EMBL/GenBank/DDBJ databases">
        <authorList>
            <consortium name="DOE Joint Genome Institute"/>
            <person name="Ahrendt S."/>
            <person name="Looney B.P."/>
            <person name="Miyauchi S."/>
            <person name="Morin E."/>
            <person name="Drula E."/>
            <person name="Courty P.E."/>
            <person name="Chicoki N."/>
            <person name="Fauchery L."/>
            <person name="Kohler A."/>
            <person name="Kuo A."/>
            <person name="Labutti K."/>
            <person name="Pangilinan J."/>
            <person name="Lipzen A."/>
            <person name="Riley R."/>
            <person name="Andreopoulos W."/>
            <person name="He G."/>
            <person name="Johnson J."/>
            <person name="Barry K.W."/>
            <person name="Grigoriev I.V."/>
            <person name="Nagy L."/>
            <person name="Hibbett D."/>
            <person name="Henrissat B."/>
            <person name="Matheny P.B."/>
            <person name="Labbe J."/>
            <person name="Martin F."/>
        </authorList>
    </citation>
    <scope>NUCLEOTIDE SEQUENCE</scope>
    <source>
        <strain evidence="1">EC-137</strain>
    </source>
</reference>
<evidence type="ECO:0000313" key="2">
    <source>
        <dbReference type="Proteomes" id="UP000814128"/>
    </source>
</evidence>
<organism evidence="1 2">
    <name type="scientific">Vararia minispora EC-137</name>
    <dbReference type="NCBI Taxonomy" id="1314806"/>
    <lineage>
        <taxon>Eukaryota</taxon>
        <taxon>Fungi</taxon>
        <taxon>Dikarya</taxon>
        <taxon>Basidiomycota</taxon>
        <taxon>Agaricomycotina</taxon>
        <taxon>Agaricomycetes</taxon>
        <taxon>Russulales</taxon>
        <taxon>Lachnocladiaceae</taxon>
        <taxon>Vararia</taxon>
    </lineage>
</organism>
<dbReference type="EMBL" id="MU273671">
    <property type="protein sequence ID" value="KAI0029517.1"/>
    <property type="molecule type" value="Genomic_DNA"/>
</dbReference>
<name>A0ACB8QCQ1_9AGAM</name>
<keyword evidence="2" id="KW-1185">Reference proteome</keyword>
<comment type="caution">
    <text evidence="1">The sequence shown here is derived from an EMBL/GenBank/DDBJ whole genome shotgun (WGS) entry which is preliminary data.</text>
</comment>
<accession>A0ACB8QCQ1</accession>
<reference evidence="1" key="2">
    <citation type="journal article" date="2022" name="New Phytol.">
        <title>Evolutionary transition to the ectomycorrhizal habit in the genomes of a hyperdiverse lineage of mushroom-forming fungi.</title>
        <authorList>
            <person name="Looney B."/>
            <person name="Miyauchi S."/>
            <person name="Morin E."/>
            <person name="Drula E."/>
            <person name="Courty P.E."/>
            <person name="Kohler A."/>
            <person name="Kuo A."/>
            <person name="LaButti K."/>
            <person name="Pangilinan J."/>
            <person name="Lipzen A."/>
            <person name="Riley R."/>
            <person name="Andreopoulos W."/>
            <person name="He G."/>
            <person name="Johnson J."/>
            <person name="Nolan M."/>
            <person name="Tritt A."/>
            <person name="Barry K.W."/>
            <person name="Grigoriev I.V."/>
            <person name="Nagy L.G."/>
            <person name="Hibbett D."/>
            <person name="Henrissat B."/>
            <person name="Matheny P.B."/>
            <person name="Labbe J."/>
            <person name="Martin F.M."/>
        </authorList>
    </citation>
    <scope>NUCLEOTIDE SEQUENCE</scope>
    <source>
        <strain evidence="1">EC-137</strain>
    </source>
</reference>
<proteinExistence type="predicted"/>
<gene>
    <name evidence="1" type="ORF">K488DRAFT_56180</name>
</gene>